<name>A0A918P3S1_9NEIS</name>
<comment type="subcellular location">
    <subcellularLocation>
        <location evidence="1">Membrane</location>
        <topology evidence="1">Multi-pass membrane protein</topology>
    </subcellularLocation>
</comment>
<keyword evidence="2 7" id="KW-0812">Transmembrane</keyword>
<dbReference type="PANTHER" id="PTHR32089:SF119">
    <property type="entry name" value="METHYL-ACCEPTING CHEMOTAXIS PROTEIN CTPL"/>
    <property type="match status" value="1"/>
</dbReference>
<evidence type="ECO:0000256" key="4">
    <source>
        <dbReference type="ARBA" id="ARBA00023136"/>
    </source>
</evidence>
<reference evidence="9" key="2">
    <citation type="submission" date="2020-09" db="EMBL/GenBank/DDBJ databases">
        <authorList>
            <person name="Sun Q."/>
            <person name="Kim S."/>
        </authorList>
    </citation>
    <scope>NUCLEOTIDE SEQUENCE</scope>
    <source>
        <strain evidence="9">KCTC 32182</strain>
    </source>
</reference>
<protein>
    <submittedName>
        <fullName evidence="9">Methyl-accepting chemotaxis protein</fullName>
    </submittedName>
</protein>
<dbReference type="Pfam" id="PF00015">
    <property type="entry name" value="MCPsignal"/>
    <property type="match status" value="1"/>
</dbReference>
<dbReference type="GO" id="GO:0016020">
    <property type="term" value="C:membrane"/>
    <property type="evidence" value="ECO:0007669"/>
    <property type="project" value="UniProtKB-SubCell"/>
</dbReference>
<keyword evidence="10" id="KW-1185">Reference proteome</keyword>
<feature type="transmembrane region" description="Helical" evidence="7">
    <location>
        <begin position="295"/>
        <end position="314"/>
    </location>
</feature>
<keyword evidence="3 7" id="KW-1133">Transmembrane helix</keyword>
<proteinExistence type="predicted"/>
<evidence type="ECO:0000256" key="2">
    <source>
        <dbReference type="ARBA" id="ARBA00022692"/>
    </source>
</evidence>
<evidence type="ECO:0000256" key="1">
    <source>
        <dbReference type="ARBA" id="ARBA00004141"/>
    </source>
</evidence>
<evidence type="ECO:0000256" key="7">
    <source>
        <dbReference type="SAM" id="Phobius"/>
    </source>
</evidence>
<evidence type="ECO:0000256" key="3">
    <source>
        <dbReference type="ARBA" id="ARBA00022989"/>
    </source>
</evidence>
<keyword evidence="4 7" id="KW-0472">Membrane</keyword>
<dbReference type="RefSeq" id="WP_189534020.1">
    <property type="nucleotide sequence ID" value="NZ_BMYX01000011.1"/>
</dbReference>
<evidence type="ECO:0000313" key="9">
    <source>
        <dbReference type="EMBL" id="GGY17232.1"/>
    </source>
</evidence>
<comment type="caution">
    <text evidence="9">The sequence shown here is derived from an EMBL/GenBank/DDBJ whole genome shotgun (WGS) entry which is preliminary data.</text>
</comment>
<evidence type="ECO:0000256" key="6">
    <source>
        <dbReference type="PROSITE-ProRule" id="PRU00284"/>
    </source>
</evidence>
<reference evidence="9" key="1">
    <citation type="journal article" date="2014" name="Int. J. Syst. Evol. Microbiol.">
        <title>Complete genome sequence of Corynebacterium casei LMG S-19264T (=DSM 44701T), isolated from a smear-ripened cheese.</title>
        <authorList>
            <consortium name="US DOE Joint Genome Institute (JGI-PGF)"/>
            <person name="Walter F."/>
            <person name="Albersmeier A."/>
            <person name="Kalinowski J."/>
            <person name="Ruckert C."/>
        </authorList>
    </citation>
    <scope>NUCLEOTIDE SEQUENCE</scope>
    <source>
        <strain evidence="9">KCTC 32182</strain>
    </source>
</reference>
<evidence type="ECO:0000313" key="10">
    <source>
        <dbReference type="Proteomes" id="UP000645257"/>
    </source>
</evidence>
<feature type="transmembrane region" description="Helical" evidence="7">
    <location>
        <begin position="6"/>
        <end position="29"/>
    </location>
</feature>
<dbReference type="Gene3D" id="1.10.287.950">
    <property type="entry name" value="Methyl-accepting chemotaxis protein"/>
    <property type="match status" value="1"/>
</dbReference>
<sequence>MNRLSYPARFGLIGVLFALTLLYLTWGLYRTNQANIEFSAKELQGVAYLVPFPALLQAIQVHAAGQGDGAAIDAALGQLTEQERRLGADLGTAERYKAVMEKWNAAKSAAGNPDARIAAHRDLSAAVLDLLAQACDGSNLTLDPDIDTYYLMDNLCTRLPALTARSGEAGALALLPAENGLPAPRRERLIELRPLAADSLGAWSGNLAKVVAYNPAVKQAFPDDATGLPQALKSVLDPVSALLGGATQDRTSGALASALSPLQGRLSALQNTTRDQLTSLLQIRIDGIRSQRDRYALIAGVSLLASVFLFVVLYRSITLQLGGEPFYVIEAIKRIAEGRLDTPISTENLTRDSLLGSIAEMRDQLRGTVGELLEISSKIESASREVEHNGQKLASTGQEQHASADTIAESMAGLSRRLAQCAELSGEAHRHIDRAEQQTQSGNDRITQTAESMNRVANQVNDAARIIEELGEKVKQISSVVNVIRDVAAQTDMLALNAAIEAARAGETGRGFAVVADEVRKLAEHTTRSSQEIYRIISAVQSTTEEAVAMIHASQENAFLSASSGQETVGTMSEVCQGTRLSKGSIEEIAVSLREQQEDGASISGNVAQMVGKLGEARERLEQNHREAMALRALSRQLAEAASVFKV</sequence>
<dbReference type="AlphaFoldDB" id="A0A918P3S1"/>
<dbReference type="InterPro" id="IPR004089">
    <property type="entry name" value="MCPsignal_dom"/>
</dbReference>
<dbReference type="SMART" id="SM00283">
    <property type="entry name" value="MA"/>
    <property type="match status" value="1"/>
</dbReference>
<evidence type="ECO:0000259" key="8">
    <source>
        <dbReference type="PROSITE" id="PS50111"/>
    </source>
</evidence>
<organism evidence="9 10">
    <name type="scientific">Paludibacterium paludis</name>
    <dbReference type="NCBI Taxonomy" id="1225769"/>
    <lineage>
        <taxon>Bacteria</taxon>
        <taxon>Pseudomonadati</taxon>
        <taxon>Pseudomonadota</taxon>
        <taxon>Betaproteobacteria</taxon>
        <taxon>Neisseriales</taxon>
        <taxon>Chromobacteriaceae</taxon>
        <taxon>Paludibacterium</taxon>
    </lineage>
</organism>
<dbReference type="PANTHER" id="PTHR32089">
    <property type="entry name" value="METHYL-ACCEPTING CHEMOTAXIS PROTEIN MCPB"/>
    <property type="match status" value="1"/>
</dbReference>
<dbReference type="PROSITE" id="PS50111">
    <property type="entry name" value="CHEMOTAXIS_TRANSDUC_2"/>
    <property type="match status" value="1"/>
</dbReference>
<keyword evidence="5 6" id="KW-0807">Transducer</keyword>
<evidence type="ECO:0000256" key="5">
    <source>
        <dbReference type="ARBA" id="ARBA00023224"/>
    </source>
</evidence>
<feature type="domain" description="Methyl-accepting transducer" evidence="8">
    <location>
        <begin position="375"/>
        <end position="611"/>
    </location>
</feature>
<dbReference type="Proteomes" id="UP000645257">
    <property type="component" value="Unassembled WGS sequence"/>
</dbReference>
<dbReference type="SUPFAM" id="SSF58104">
    <property type="entry name" value="Methyl-accepting chemotaxis protein (MCP) signaling domain"/>
    <property type="match status" value="1"/>
</dbReference>
<accession>A0A918P3S1</accession>
<dbReference type="EMBL" id="BMYX01000011">
    <property type="protein sequence ID" value="GGY17232.1"/>
    <property type="molecule type" value="Genomic_DNA"/>
</dbReference>
<dbReference type="GO" id="GO:0007165">
    <property type="term" value="P:signal transduction"/>
    <property type="evidence" value="ECO:0007669"/>
    <property type="project" value="UniProtKB-KW"/>
</dbReference>
<gene>
    <name evidence="9" type="ORF">GCM10011289_20760</name>
</gene>